<organism evidence="1 2">
    <name type="scientific">Leptospira weilii serovar Ranarum str. ICFT</name>
    <dbReference type="NCBI Taxonomy" id="1218598"/>
    <lineage>
        <taxon>Bacteria</taxon>
        <taxon>Pseudomonadati</taxon>
        <taxon>Spirochaetota</taxon>
        <taxon>Spirochaetia</taxon>
        <taxon>Leptospirales</taxon>
        <taxon>Leptospiraceae</taxon>
        <taxon>Leptospira</taxon>
    </lineage>
</organism>
<reference evidence="1" key="1">
    <citation type="submission" date="2013-03" db="EMBL/GenBank/DDBJ databases">
        <authorList>
            <person name="Harkins D.M."/>
            <person name="Durkin A.S."/>
            <person name="Brinkac L.M."/>
            <person name="Haft D.H."/>
            <person name="Selengut J.D."/>
            <person name="Sanka R."/>
            <person name="DePew J."/>
            <person name="Purushe J."/>
            <person name="Hartskeerl R.A."/>
            <person name="Ahmed A."/>
            <person name="van der Linden H."/>
            <person name="Goris M.G.A."/>
            <person name="Vinetz J.M."/>
            <person name="Sutton G.G."/>
            <person name="Nierman W.C."/>
            <person name="Fouts D.E."/>
        </authorList>
    </citation>
    <scope>NUCLEOTIDE SEQUENCE [LARGE SCALE GENOMIC DNA]</scope>
    <source>
        <strain evidence="1">ICFT</strain>
    </source>
</reference>
<comment type="caution">
    <text evidence="1">The sequence shown here is derived from an EMBL/GenBank/DDBJ whole genome shotgun (WGS) entry which is preliminary data.</text>
</comment>
<gene>
    <name evidence="1" type="ORF">LEP1GSC060_3729</name>
</gene>
<accession>N1WFN2</accession>
<evidence type="ECO:0000313" key="2">
    <source>
        <dbReference type="Proteomes" id="UP000012313"/>
    </source>
</evidence>
<dbReference type="STRING" id="1218598.LEP1GSC060_3729"/>
<dbReference type="EMBL" id="AOHC02000053">
    <property type="protein sequence ID" value="EMY76137.1"/>
    <property type="molecule type" value="Genomic_DNA"/>
</dbReference>
<protein>
    <submittedName>
        <fullName evidence="1">Uncharacterized protein</fullName>
    </submittedName>
</protein>
<dbReference type="AlphaFoldDB" id="N1WFN2"/>
<name>N1WFN2_9LEPT</name>
<keyword evidence="2" id="KW-1185">Reference proteome</keyword>
<evidence type="ECO:0000313" key="1">
    <source>
        <dbReference type="EMBL" id="EMY76137.1"/>
    </source>
</evidence>
<dbReference type="Proteomes" id="UP000012313">
    <property type="component" value="Unassembled WGS sequence"/>
</dbReference>
<sequence>MRNKLQENFRRHLPPHAEFILKPAAHMFFSAVCKKGVPVIIDLFLRFYADHKGDAPAELKLRSAIVGKKLLAVQNEIRLH</sequence>
<proteinExistence type="predicted"/>